<proteinExistence type="predicted"/>
<dbReference type="Proteomes" id="UP000814128">
    <property type="component" value="Unassembled WGS sequence"/>
</dbReference>
<accession>A0ACB8Q7W8</accession>
<reference evidence="1" key="2">
    <citation type="journal article" date="2022" name="New Phytol.">
        <title>Evolutionary transition to the ectomycorrhizal habit in the genomes of a hyperdiverse lineage of mushroom-forming fungi.</title>
        <authorList>
            <person name="Looney B."/>
            <person name="Miyauchi S."/>
            <person name="Morin E."/>
            <person name="Drula E."/>
            <person name="Courty P.E."/>
            <person name="Kohler A."/>
            <person name="Kuo A."/>
            <person name="LaButti K."/>
            <person name="Pangilinan J."/>
            <person name="Lipzen A."/>
            <person name="Riley R."/>
            <person name="Andreopoulos W."/>
            <person name="He G."/>
            <person name="Johnson J."/>
            <person name="Nolan M."/>
            <person name="Tritt A."/>
            <person name="Barry K.W."/>
            <person name="Grigoriev I.V."/>
            <person name="Nagy L.G."/>
            <person name="Hibbett D."/>
            <person name="Henrissat B."/>
            <person name="Matheny P.B."/>
            <person name="Labbe J."/>
            <person name="Martin F.M."/>
        </authorList>
    </citation>
    <scope>NUCLEOTIDE SEQUENCE</scope>
    <source>
        <strain evidence="1">EC-137</strain>
    </source>
</reference>
<keyword evidence="2" id="KW-1185">Reference proteome</keyword>
<dbReference type="EMBL" id="MU273824">
    <property type="protein sequence ID" value="KAI0027889.1"/>
    <property type="molecule type" value="Genomic_DNA"/>
</dbReference>
<protein>
    <submittedName>
        <fullName evidence="1">NAD(P)-binding protein</fullName>
    </submittedName>
</protein>
<reference evidence="1" key="1">
    <citation type="submission" date="2021-02" db="EMBL/GenBank/DDBJ databases">
        <authorList>
            <consortium name="DOE Joint Genome Institute"/>
            <person name="Ahrendt S."/>
            <person name="Looney B.P."/>
            <person name="Miyauchi S."/>
            <person name="Morin E."/>
            <person name="Drula E."/>
            <person name="Courty P.E."/>
            <person name="Chicoki N."/>
            <person name="Fauchery L."/>
            <person name="Kohler A."/>
            <person name="Kuo A."/>
            <person name="Labutti K."/>
            <person name="Pangilinan J."/>
            <person name="Lipzen A."/>
            <person name="Riley R."/>
            <person name="Andreopoulos W."/>
            <person name="He G."/>
            <person name="Johnson J."/>
            <person name="Barry K.W."/>
            <person name="Grigoriev I.V."/>
            <person name="Nagy L."/>
            <person name="Hibbett D."/>
            <person name="Henrissat B."/>
            <person name="Matheny P.B."/>
            <person name="Labbe J."/>
            <person name="Martin F."/>
        </authorList>
    </citation>
    <scope>NUCLEOTIDE SEQUENCE</scope>
    <source>
        <strain evidence="1">EC-137</strain>
    </source>
</reference>
<name>A0ACB8Q7W8_9AGAM</name>
<gene>
    <name evidence="1" type="ORF">K488DRAFT_60184</name>
</gene>
<organism evidence="1 2">
    <name type="scientific">Vararia minispora EC-137</name>
    <dbReference type="NCBI Taxonomy" id="1314806"/>
    <lineage>
        <taxon>Eukaryota</taxon>
        <taxon>Fungi</taxon>
        <taxon>Dikarya</taxon>
        <taxon>Basidiomycota</taxon>
        <taxon>Agaricomycotina</taxon>
        <taxon>Agaricomycetes</taxon>
        <taxon>Russulales</taxon>
        <taxon>Lachnocladiaceae</taxon>
        <taxon>Vararia</taxon>
    </lineage>
</organism>
<comment type="caution">
    <text evidence="1">The sequence shown here is derived from an EMBL/GenBank/DDBJ whole genome shotgun (WGS) entry which is preliminary data.</text>
</comment>
<evidence type="ECO:0000313" key="2">
    <source>
        <dbReference type="Proteomes" id="UP000814128"/>
    </source>
</evidence>
<sequence>MGGWFSIISQAYPPKARWSVDDIPDLRGKVAIVTGGNSGCGFETCKQLLRHGAKVYMAARDENRAREAISVLRMKTGREPIFLPLNLTNMASVREAAEAFLAQEEELHILFNNAGIMRCPIEWVTDDGFDMQFGCNVLGHHFFTQLLLPALLNATEESGEKARVITTASSAAYMGRINFDTFVDGRQRRRQRTELLYCQSKLGNIIVSREFARRYGHKLVSTSLNPGNIDTGLYRHFYWLASAFLSVTLNRQPQSMGALTQLYTGTAPETASANGKFFIPWAREGTPPRLANDPIIAERLWSWLEAQSEKF</sequence>
<evidence type="ECO:0000313" key="1">
    <source>
        <dbReference type="EMBL" id="KAI0027889.1"/>
    </source>
</evidence>